<dbReference type="GO" id="GO:0005829">
    <property type="term" value="C:cytosol"/>
    <property type="evidence" value="ECO:0007669"/>
    <property type="project" value="TreeGrafter"/>
</dbReference>
<feature type="short sequence motif" description="'KMSKS' region" evidence="14">
    <location>
        <begin position="602"/>
        <end position="606"/>
    </location>
</feature>
<dbReference type="InterPro" id="IPR002300">
    <property type="entry name" value="aa-tRNA-synth_Ia"/>
</dbReference>
<evidence type="ECO:0000256" key="5">
    <source>
        <dbReference type="ARBA" id="ARBA00022598"/>
    </source>
</evidence>
<dbReference type="SUPFAM" id="SSF52374">
    <property type="entry name" value="Nucleotidylyl transferase"/>
    <property type="match status" value="1"/>
</dbReference>
<dbReference type="GO" id="GO:0008270">
    <property type="term" value="F:zinc ion binding"/>
    <property type="evidence" value="ECO:0007669"/>
    <property type="project" value="UniProtKB-UniRule"/>
</dbReference>
<dbReference type="InterPro" id="IPR023585">
    <property type="entry name" value="Ile-tRNA-ligase_type1"/>
</dbReference>
<feature type="short sequence motif" description="'HIGH' region" evidence="14">
    <location>
        <begin position="58"/>
        <end position="68"/>
    </location>
</feature>
<dbReference type="Proteomes" id="UP000254720">
    <property type="component" value="Unassembled WGS sequence"/>
</dbReference>
<evidence type="ECO:0000256" key="9">
    <source>
        <dbReference type="ARBA" id="ARBA00022840"/>
    </source>
</evidence>
<evidence type="ECO:0000256" key="13">
    <source>
        <dbReference type="ARBA" id="ARBA00048359"/>
    </source>
</evidence>
<organism evidence="18 19">
    <name type="scientific">Aquicella lusitana</name>
    <dbReference type="NCBI Taxonomy" id="254246"/>
    <lineage>
        <taxon>Bacteria</taxon>
        <taxon>Pseudomonadati</taxon>
        <taxon>Pseudomonadota</taxon>
        <taxon>Gammaproteobacteria</taxon>
        <taxon>Legionellales</taxon>
        <taxon>Coxiellaceae</taxon>
        <taxon>Aquicella</taxon>
    </lineage>
</organism>
<evidence type="ECO:0000256" key="3">
    <source>
        <dbReference type="ARBA" id="ARBA00011245"/>
    </source>
</evidence>
<proteinExistence type="inferred from homology"/>
<feature type="binding site" evidence="14">
    <location>
        <position position="900"/>
    </location>
    <ligand>
        <name>Zn(2+)</name>
        <dbReference type="ChEBI" id="CHEBI:29105"/>
    </ligand>
</feature>
<dbReference type="AlphaFoldDB" id="A0A370GI14"/>
<comment type="cofactor">
    <cofactor evidence="14">
        <name>Zn(2+)</name>
        <dbReference type="ChEBI" id="CHEBI:29105"/>
    </cofactor>
    <text evidence="14">Binds 1 zinc ion per subunit.</text>
</comment>
<name>A0A370GI14_9COXI</name>
<feature type="binding site" evidence="14">
    <location>
        <position position="903"/>
    </location>
    <ligand>
        <name>Zn(2+)</name>
        <dbReference type="ChEBI" id="CHEBI:29105"/>
    </ligand>
</feature>
<keyword evidence="10 14" id="KW-0648">Protein biosynthesis</keyword>
<dbReference type="PANTHER" id="PTHR42765:SF1">
    <property type="entry name" value="ISOLEUCINE--TRNA LIGASE, MITOCHONDRIAL"/>
    <property type="match status" value="1"/>
</dbReference>
<evidence type="ECO:0000256" key="11">
    <source>
        <dbReference type="ARBA" id="ARBA00023146"/>
    </source>
</evidence>
<dbReference type="EMBL" id="QQAX01000012">
    <property type="protein sequence ID" value="RDI42819.1"/>
    <property type="molecule type" value="Genomic_DNA"/>
</dbReference>
<dbReference type="InterPro" id="IPR001412">
    <property type="entry name" value="aa-tRNA-synth_I_CS"/>
</dbReference>
<dbReference type="FunFam" id="3.40.50.620:FF:000048">
    <property type="entry name" value="Isoleucine--tRNA ligase"/>
    <property type="match status" value="1"/>
</dbReference>
<comment type="caution">
    <text evidence="18">The sequence shown here is derived from an EMBL/GenBank/DDBJ whole genome shotgun (WGS) entry which is preliminary data.</text>
</comment>
<protein>
    <recommendedName>
        <fullName evidence="14">Isoleucine--tRNA ligase</fullName>
        <ecNumber evidence="14">6.1.1.5</ecNumber>
    </recommendedName>
    <alternativeName>
        <fullName evidence="14">Isoleucyl-tRNA synthetase</fullName>
        <shortName evidence="14">IleRS</shortName>
    </alternativeName>
</protein>
<evidence type="ECO:0000256" key="8">
    <source>
        <dbReference type="ARBA" id="ARBA00022833"/>
    </source>
</evidence>
<dbReference type="InterPro" id="IPR050081">
    <property type="entry name" value="Ile-tRNA_ligase"/>
</dbReference>
<dbReference type="OrthoDB" id="9810365at2"/>
<comment type="catalytic activity">
    <reaction evidence="13 14">
        <text>tRNA(Ile) + L-isoleucine + ATP = L-isoleucyl-tRNA(Ile) + AMP + diphosphate</text>
        <dbReference type="Rhea" id="RHEA:11060"/>
        <dbReference type="Rhea" id="RHEA-COMP:9666"/>
        <dbReference type="Rhea" id="RHEA-COMP:9695"/>
        <dbReference type="ChEBI" id="CHEBI:30616"/>
        <dbReference type="ChEBI" id="CHEBI:33019"/>
        <dbReference type="ChEBI" id="CHEBI:58045"/>
        <dbReference type="ChEBI" id="CHEBI:78442"/>
        <dbReference type="ChEBI" id="CHEBI:78528"/>
        <dbReference type="ChEBI" id="CHEBI:456215"/>
        <dbReference type="EC" id="6.1.1.5"/>
    </reaction>
</comment>
<comment type="domain">
    <text evidence="14">IleRS has two distinct active sites: one for aminoacylation and one for editing. The misactivated valine is translocated from the active site to the editing site, which sterically excludes the correctly activated isoleucine. The single editing site contains two valyl binding pockets, one specific for each substrate (Val-AMP or Val-tRNA(Ile)).</text>
</comment>
<dbReference type="InterPro" id="IPR033708">
    <property type="entry name" value="Anticodon_Ile_BEm"/>
</dbReference>
<keyword evidence="19" id="KW-1185">Reference proteome</keyword>
<evidence type="ECO:0000256" key="12">
    <source>
        <dbReference type="ARBA" id="ARBA00025217"/>
    </source>
</evidence>
<dbReference type="SUPFAM" id="SSF50677">
    <property type="entry name" value="ValRS/IleRS/LeuRS editing domain"/>
    <property type="match status" value="1"/>
</dbReference>
<dbReference type="InterPro" id="IPR009080">
    <property type="entry name" value="tRNAsynth_Ia_anticodon-bd"/>
</dbReference>
<dbReference type="CDD" id="cd07960">
    <property type="entry name" value="Anticodon_Ia_Ile_BEm"/>
    <property type="match status" value="1"/>
</dbReference>
<evidence type="ECO:0000256" key="10">
    <source>
        <dbReference type="ARBA" id="ARBA00022917"/>
    </source>
</evidence>
<keyword evidence="11 14" id="KW-0030">Aminoacyl-tRNA synthetase</keyword>
<dbReference type="Pfam" id="PF08264">
    <property type="entry name" value="Anticodon_1"/>
    <property type="match status" value="1"/>
</dbReference>
<dbReference type="InterPro" id="IPR009008">
    <property type="entry name" value="Val/Leu/Ile-tRNA-synth_edit"/>
</dbReference>
<evidence type="ECO:0000256" key="2">
    <source>
        <dbReference type="ARBA" id="ARBA00006887"/>
    </source>
</evidence>
<dbReference type="FunFam" id="1.10.730.20:FF:000001">
    <property type="entry name" value="Isoleucine--tRNA ligase"/>
    <property type="match status" value="1"/>
</dbReference>
<feature type="domain" description="Aminoacyl-tRNA synthetase class Ia" evidence="15">
    <location>
        <begin position="28"/>
        <end position="639"/>
    </location>
</feature>
<dbReference type="GO" id="GO:0005524">
    <property type="term" value="F:ATP binding"/>
    <property type="evidence" value="ECO:0007669"/>
    <property type="project" value="UniProtKB-UniRule"/>
</dbReference>
<comment type="subunit">
    <text evidence="3 14">Monomer.</text>
</comment>
<dbReference type="EC" id="6.1.1.5" evidence="14"/>
<dbReference type="SUPFAM" id="SSF47323">
    <property type="entry name" value="Anticodon-binding domain of a subclass of class I aminoacyl-tRNA synthetases"/>
    <property type="match status" value="1"/>
</dbReference>
<dbReference type="Pfam" id="PF06827">
    <property type="entry name" value="zf-FPG_IleRS"/>
    <property type="match status" value="1"/>
</dbReference>
<feature type="domain" description="Zinc finger FPG/IleRS-type" evidence="16">
    <location>
        <begin position="899"/>
        <end position="925"/>
    </location>
</feature>
<keyword evidence="5 14" id="KW-0436">Ligase</keyword>
<evidence type="ECO:0000259" key="16">
    <source>
        <dbReference type="Pfam" id="PF06827"/>
    </source>
</evidence>
<feature type="binding site" evidence="14">
    <location>
        <position position="920"/>
    </location>
    <ligand>
        <name>Zn(2+)</name>
        <dbReference type="ChEBI" id="CHEBI:29105"/>
    </ligand>
</feature>
<sequence>MSDYKNTLNLPQTDFPMKANLAQREPELLKKWQDMAIYSTLRSKRKGQKKFILHLGPPYANGHIHLGTATTTLLKDIIVKSKSMSGFDAPLVPGWDCHGLPIELNVEKKVGKPGRKVSAAEFREACRDYAKSFINIQREEFKRLGIIADWEHPYLTMDFKYEANIIRSLAKIIRNDHVQKGYKPVHWCLDCGSALAEAEVEYAEKTSPSIDVRFAIADVEDFWARFDTLQKGMGPLSIPIWTTTPWTLPANQAVALNPLLNYTLVEMDGREQLLIAETLLPSVLQRYGVENHRTLGKITGEKLSGIKLKHPFYEREVPIVVGEHVTVESGTGAVHTAPAHGQDDYIVGQQNNLPLDNPVGDDGCFIASTPLFAGIHVSKVNDKVIDVLQSHGALLHQETIRHSYPHCWRHKTPLIFRSTPQWFISMDKNGLRDMAMQAIDRVEWVPDWGKARIRSMMENRPDWCISRQRTWGVPLTLFIHKETGELHPNTLDLMEKVALRVEDQGIEAWYAMDAKTLLGDDADHYQKSMDVLDVWFDSGVSHECVLRARPELAFPADLVLEGSDQHRGWFQSSLLTSLAINATESYKAVLTHGFVVDGQGRKMSKSLGNVIAPEEVIQTLGADILRLWVASIDYRYEISASKEILTRTSEAYRRIRNTARFFLSNLHGFDPEHHLLKPEEMLMLDRWAVDRARLMQEEILEAYNTFQFHLVVQKVHQFCVTDMGGFYLDIIKDRQYTMQANSRGRRSAQTAMYHIARAFVCWIAPILSFTAEEIWQYIPGKRSPSIMLETWYEDLAGLTDDELMNRTYWEKIRQVREAVNKEIENQRNAGKIGSALEAEVYLYCGPNLKPLLDALQDELRFVLITSFARVIPEHSGPVDAIMTDVAGLLLKIEATKQPKCERCWHRRSDVSANSAYPGLCGRCVENVAGAGEVREFA</sequence>
<dbReference type="InterPro" id="IPR010663">
    <property type="entry name" value="Znf_FPG/IleRS"/>
</dbReference>
<evidence type="ECO:0000256" key="1">
    <source>
        <dbReference type="ARBA" id="ARBA00004496"/>
    </source>
</evidence>
<dbReference type="InterPro" id="IPR014729">
    <property type="entry name" value="Rossmann-like_a/b/a_fold"/>
</dbReference>
<dbReference type="Gene3D" id="1.10.730.20">
    <property type="match status" value="1"/>
</dbReference>
<evidence type="ECO:0000259" key="15">
    <source>
        <dbReference type="Pfam" id="PF00133"/>
    </source>
</evidence>
<dbReference type="PANTHER" id="PTHR42765">
    <property type="entry name" value="SOLEUCYL-TRNA SYNTHETASE"/>
    <property type="match status" value="1"/>
</dbReference>
<dbReference type="HAMAP" id="MF_02002">
    <property type="entry name" value="Ile_tRNA_synth_type1"/>
    <property type="match status" value="1"/>
</dbReference>
<dbReference type="GO" id="GO:0000049">
    <property type="term" value="F:tRNA binding"/>
    <property type="evidence" value="ECO:0007669"/>
    <property type="project" value="InterPro"/>
</dbReference>
<keyword evidence="4 14" id="KW-0963">Cytoplasm</keyword>
<feature type="binding site" evidence="14">
    <location>
        <position position="923"/>
    </location>
    <ligand>
        <name>Zn(2+)</name>
        <dbReference type="ChEBI" id="CHEBI:29105"/>
    </ligand>
</feature>
<dbReference type="GO" id="GO:0006428">
    <property type="term" value="P:isoleucyl-tRNA aminoacylation"/>
    <property type="evidence" value="ECO:0007669"/>
    <property type="project" value="UniProtKB-UniRule"/>
</dbReference>
<comment type="similarity">
    <text evidence="2 14">Belongs to the class-I aminoacyl-tRNA synthetase family. IleS type 1 subfamily.</text>
</comment>
<keyword evidence="7 14" id="KW-0547">Nucleotide-binding</keyword>
<keyword evidence="6 14" id="KW-0479">Metal-binding</keyword>
<reference evidence="18 19" key="1">
    <citation type="submission" date="2018-07" db="EMBL/GenBank/DDBJ databases">
        <title>Genomic Encyclopedia of Type Strains, Phase IV (KMG-IV): sequencing the most valuable type-strain genomes for metagenomic binning, comparative biology and taxonomic classification.</title>
        <authorList>
            <person name="Goeker M."/>
        </authorList>
    </citation>
    <scope>NUCLEOTIDE SEQUENCE [LARGE SCALE GENOMIC DNA]</scope>
    <source>
        <strain evidence="18 19">DSM 16500</strain>
    </source>
</reference>
<dbReference type="GO" id="GO:0004822">
    <property type="term" value="F:isoleucine-tRNA ligase activity"/>
    <property type="evidence" value="ECO:0007669"/>
    <property type="project" value="UniProtKB-UniRule"/>
</dbReference>
<evidence type="ECO:0000256" key="7">
    <source>
        <dbReference type="ARBA" id="ARBA00022741"/>
    </source>
</evidence>
<dbReference type="PRINTS" id="PR00984">
    <property type="entry name" value="TRNASYNTHILE"/>
</dbReference>
<accession>A0A370GI14</accession>
<dbReference type="Gene3D" id="3.90.740.10">
    <property type="entry name" value="Valyl/Leucyl/Isoleucyl-tRNA synthetase, editing domain"/>
    <property type="match status" value="1"/>
</dbReference>
<evidence type="ECO:0000313" key="19">
    <source>
        <dbReference type="Proteomes" id="UP000254720"/>
    </source>
</evidence>
<evidence type="ECO:0000256" key="6">
    <source>
        <dbReference type="ARBA" id="ARBA00022723"/>
    </source>
</evidence>
<keyword evidence="8 14" id="KW-0862">Zinc</keyword>
<dbReference type="PROSITE" id="PS00178">
    <property type="entry name" value="AA_TRNA_LIGASE_I"/>
    <property type="match status" value="1"/>
</dbReference>
<evidence type="ECO:0000313" key="18">
    <source>
        <dbReference type="EMBL" id="RDI42819.1"/>
    </source>
</evidence>
<dbReference type="InterPro" id="IPR013155">
    <property type="entry name" value="M/V/L/I-tRNA-synth_anticd-bd"/>
</dbReference>
<comment type="subcellular location">
    <subcellularLocation>
        <location evidence="1 14">Cytoplasm</location>
    </subcellularLocation>
</comment>
<feature type="domain" description="Methionyl/Valyl/Leucyl/Isoleucyl-tRNA synthetase anticodon-binding" evidence="17">
    <location>
        <begin position="685"/>
        <end position="841"/>
    </location>
</feature>
<dbReference type="Gene3D" id="3.40.50.620">
    <property type="entry name" value="HUPs"/>
    <property type="match status" value="2"/>
</dbReference>
<comment type="function">
    <text evidence="12 14">Catalyzes the attachment of isoleucine to tRNA(Ile). As IleRS can inadvertently accommodate and process structurally similar amino acids such as valine, to avoid such errors it has two additional distinct tRNA(Ile)-dependent editing activities. One activity is designated as 'pretransfer' editing and involves the hydrolysis of activated Val-AMP. The other activity is designated 'posttransfer' editing and involves deacylation of mischarged Val-tRNA(Ile).</text>
</comment>
<dbReference type="GO" id="GO:0002161">
    <property type="term" value="F:aminoacyl-tRNA deacylase activity"/>
    <property type="evidence" value="ECO:0007669"/>
    <property type="project" value="InterPro"/>
</dbReference>
<dbReference type="RefSeq" id="WP_114834482.1">
    <property type="nucleotide sequence ID" value="NZ_LR699114.1"/>
</dbReference>
<evidence type="ECO:0000256" key="4">
    <source>
        <dbReference type="ARBA" id="ARBA00022490"/>
    </source>
</evidence>
<keyword evidence="9 14" id="KW-0067">ATP-binding</keyword>
<dbReference type="FunFam" id="3.40.50.620:FF:000042">
    <property type="entry name" value="Isoleucine--tRNA ligase"/>
    <property type="match status" value="1"/>
</dbReference>
<dbReference type="InterPro" id="IPR002301">
    <property type="entry name" value="Ile-tRNA-ligase"/>
</dbReference>
<feature type="binding site" evidence="14">
    <location>
        <position position="561"/>
    </location>
    <ligand>
        <name>L-isoleucyl-5'-AMP</name>
        <dbReference type="ChEBI" id="CHEBI:178002"/>
    </ligand>
</feature>
<evidence type="ECO:0000259" key="17">
    <source>
        <dbReference type="Pfam" id="PF08264"/>
    </source>
</evidence>
<dbReference type="CDD" id="cd00818">
    <property type="entry name" value="IleRS_core"/>
    <property type="match status" value="1"/>
</dbReference>
<dbReference type="NCBIfam" id="TIGR00392">
    <property type="entry name" value="ileS"/>
    <property type="match status" value="1"/>
</dbReference>
<evidence type="ECO:0000256" key="14">
    <source>
        <dbReference type="HAMAP-Rule" id="MF_02002"/>
    </source>
</evidence>
<dbReference type="Pfam" id="PF00133">
    <property type="entry name" value="tRNA-synt_1"/>
    <property type="match status" value="1"/>
</dbReference>
<gene>
    <name evidence="14" type="primary">ileS</name>
    <name evidence="18" type="ORF">C8D86_11216</name>
</gene>
<feature type="binding site" evidence="14">
    <location>
        <position position="605"/>
    </location>
    <ligand>
        <name>ATP</name>
        <dbReference type="ChEBI" id="CHEBI:30616"/>
    </ligand>
</feature>